<evidence type="ECO:0000256" key="1">
    <source>
        <dbReference type="SAM" id="MobiDB-lite"/>
    </source>
</evidence>
<dbReference type="Gene3D" id="2.60.40.10">
    <property type="entry name" value="Immunoglobulins"/>
    <property type="match status" value="1"/>
</dbReference>
<protein>
    <recommendedName>
        <fullName evidence="4">Immunoglobulin I-set domain-containing protein</fullName>
    </recommendedName>
</protein>
<evidence type="ECO:0008006" key="4">
    <source>
        <dbReference type="Google" id="ProtNLM"/>
    </source>
</evidence>
<dbReference type="Proteomes" id="UP001439008">
    <property type="component" value="Unassembled WGS sequence"/>
</dbReference>
<accession>A0ABV2AV09</accession>
<evidence type="ECO:0000313" key="2">
    <source>
        <dbReference type="EMBL" id="MES1923492.1"/>
    </source>
</evidence>
<dbReference type="InterPro" id="IPR013783">
    <property type="entry name" value="Ig-like_fold"/>
</dbReference>
<evidence type="ECO:0000313" key="3">
    <source>
        <dbReference type="Proteomes" id="UP001439008"/>
    </source>
</evidence>
<dbReference type="SUPFAM" id="SSF48726">
    <property type="entry name" value="Immunoglobulin"/>
    <property type="match status" value="1"/>
</dbReference>
<organism evidence="2 3">
    <name type="scientific">Bonamia ostreae</name>
    <dbReference type="NCBI Taxonomy" id="126728"/>
    <lineage>
        <taxon>Eukaryota</taxon>
        <taxon>Sar</taxon>
        <taxon>Rhizaria</taxon>
        <taxon>Endomyxa</taxon>
        <taxon>Ascetosporea</taxon>
        <taxon>Haplosporida</taxon>
        <taxon>Bonamia</taxon>
    </lineage>
</organism>
<name>A0ABV2AV09_9EUKA</name>
<proteinExistence type="predicted"/>
<dbReference type="InterPro" id="IPR036179">
    <property type="entry name" value="Ig-like_dom_sf"/>
</dbReference>
<gene>
    <name evidence="2" type="ORF">MHBO_005068</name>
</gene>
<keyword evidence="3" id="KW-1185">Reference proteome</keyword>
<feature type="compositionally biased region" description="Basic and acidic residues" evidence="1">
    <location>
        <begin position="13"/>
        <end position="22"/>
    </location>
</feature>
<sequence>MVAKTKQLNLNRKKYEGSSNDHHKPTLVINNIDTSDCGYYILRVENVKSMAESESITIDIIGGKLKISKI</sequence>
<dbReference type="EMBL" id="JBDODL010006437">
    <property type="protein sequence ID" value="MES1923492.1"/>
    <property type="molecule type" value="Genomic_DNA"/>
</dbReference>
<comment type="caution">
    <text evidence="2">The sequence shown here is derived from an EMBL/GenBank/DDBJ whole genome shotgun (WGS) entry which is preliminary data.</text>
</comment>
<reference evidence="2 3" key="1">
    <citation type="journal article" date="2024" name="BMC Biol.">
        <title>Comparative genomics of Ascetosporea gives new insight into the evolutionary basis for animal parasitism in Rhizaria.</title>
        <authorList>
            <person name="Hiltunen Thoren M."/>
            <person name="Onut-Brannstrom I."/>
            <person name="Alfjorden A."/>
            <person name="Peckova H."/>
            <person name="Swords F."/>
            <person name="Hooper C."/>
            <person name="Holzer A.S."/>
            <person name="Bass D."/>
            <person name="Burki F."/>
        </authorList>
    </citation>
    <scope>NUCLEOTIDE SEQUENCE [LARGE SCALE GENOMIC DNA]</scope>
    <source>
        <strain evidence="2">20-A016</strain>
    </source>
</reference>
<feature type="compositionally biased region" description="Polar residues" evidence="1">
    <location>
        <begin position="1"/>
        <end position="10"/>
    </location>
</feature>
<feature type="region of interest" description="Disordered" evidence="1">
    <location>
        <begin position="1"/>
        <end position="22"/>
    </location>
</feature>